<reference evidence="4" key="1">
    <citation type="journal article" date="2023" name="Commun. Biol.">
        <title>Genome analysis of Parmales, the sister group of diatoms, reveals the evolutionary specialization of diatoms from phago-mixotrophs to photoautotrophs.</title>
        <authorList>
            <person name="Ban H."/>
            <person name="Sato S."/>
            <person name="Yoshikawa S."/>
            <person name="Yamada K."/>
            <person name="Nakamura Y."/>
            <person name="Ichinomiya M."/>
            <person name="Sato N."/>
            <person name="Blanc-Mathieu R."/>
            <person name="Endo H."/>
            <person name="Kuwata A."/>
            <person name="Ogata H."/>
        </authorList>
    </citation>
    <scope>NUCLEOTIDE SEQUENCE [LARGE SCALE GENOMIC DNA]</scope>
    <source>
        <strain evidence="4">NIES 3699</strain>
    </source>
</reference>
<keyword evidence="2" id="KW-1133">Transmembrane helix</keyword>
<evidence type="ECO:0000313" key="4">
    <source>
        <dbReference type="Proteomes" id="UP001165160"/>
    </source>
</evidence>
<dbReference type="AlphaFoldDB" id="A0A9W7F1T5"/>
<protein>
    <submittedName>
        <fullName evidence="3">Uncharacterized protein</fullName>
    </submittedName>
</protein>
<accession>A0A9W7F1T5</accession>
<dbReference type="Proteomes" id="UP001165160">
    <property type="component" value="Unassembled WGS sequence"/>
</dbReference>
<feature type="transmembrane region" description="Helical" evidence="2">
    <location>
        <begin position="289"/>
        <end position="307"/>
    </location>
</feature>
<feature type="transmembrane region" description="Helical" evidence="2">
    <location>
        <begin position="51"/>
        <end position="73"/>
    </location>
</feature>
<keyword evidence="4" id="KW-1185">Reference proteome</keyword>
<gene>
    <name evidence="3" type="ORF">TrVE_jg3033</name>
</gene>
<evidence type="ECO:0000256" key="1">
    <source>
        <dbReference type="SAM" id="MobiDB-lite"/>
    </source>
</evidence>
<proteinExistence type="predicted"/>
<evidence type="ECO:0000313" key="3">
    <source>
        <dbReference type="EMBL" id="GMH98915.1"/>
    </source>
</evidence>
<name>A0A9W7F1T5_9STRA</name>
<feature type="compositionally biased region" description="Acidic residues" evidence="1">
    <location>
        <begin position="327"/>
        <end position="337"/>
    </location>
</feature>
<feature type="region of interest" description="Disordered" evidence="1">
    <location>
        <begin position="320"/>
        <end position="356"/>
    </location>
</feature>
<organism evidence="3 4">
    <name type="scientific">Triparma verrucosa</name>
    <dbReference type="NCBI Taxonomy" id="1606542"/>
    <lineage>
        <taxon>Eukaryota</taxon>
        <taxon>Sar</taxon>
        <taxon>Stramenopiles</taxon>
        <taxon>Ochrophyta</taxon>
        <taxon>Bolidophyceae</taxon>
        <taxon>Parmales</taxon>
        <taxon>Triparmaceae</taxon>
        <taxon>Triparma</taxon>
    </lineage>
</organism>
<comment type="caution">
    <text evidence="3">The sequence shown here is derived from an EMBL/GenBank/DDBJ whole genome shotgun (WGS) entry which is preliminary data.</text>
</comment>
<feature type="transmembrane region" description="Helical" evidence="2">
    <location>
        <begin position="236"/>
        <end position="258"/>
    </location>
</feature>
<feature type="transmembrane region" description="Helical" evidence="2">
    <location>
        <begin position="195"/>
        <end position="216"/>
    </location>
</feature>
<sequence length="356" mass="40239">MIHRRKEGEKRKEGNTKLLTFNVSSSFKRKVLKKLKVDTKLSANHADLEGMLSTVGIFAALILSIQVAIFYAIPMNEMLIGDYRNSLVEFPQFRVFALEKLREMDFPLLYDVGPDKHGDPDILNITSALLDPVCVSAIYGGGTDCYNEREAIMNVDHVFHLTKTAFPLHVITPWLDRNMPQSTLSSYMMVRYNGCTTIIFTLVLLGSIFFYTTLALSDAREGEDEGNLLPTEYYNIIAMPTLMITYGAMIAGIVMFFFNLCFMMLIRAPSYHVAAAFPTIWMYRVLMPGGLMIGLLSFVALIVSNNYKFFEDHKRRKTMDATSSSVIEEEEDDEEQQSDGLGVDGEPLEIETRTAM</sequence>
<evidence type="ECO:0000256" key="2">
    <source>
        <dbReference type="SAM" id="Phobius"/>
    </source>
</evidence>
<dbReference type="EMBL" id="BRXX01000227">
    <property type="protein sequence ID" value="GMH98915.1"/>
    <property type="molecule type" value="Genomic_DNA"/>
</dbReference>
<keyword evidence="2" id="KW-0812">Transmembrane</keyword>
<keyword evidence="2" id="KW-0472">Membrane</keyword>